<accession>A0A2S2CQN5</accession>
<dbReference type="OrthoDB" id="7306571at2"/>
<dbReference type="RefSeq" id="WP_109327059.1">
    <property type="nucleotide sequence ID" value="NZ_CP029353.1"/>
</dbReference>
<organism evidence="1 2">
    <name type="scientific">Azospirillum thermophilum</name>
    <dbReference type="NCBI Taxonomy" id="2202148"/>
    <lineage>
        <taxon>Bacteria</taxon>
        <taxon>Pseudomonadati</taxon>
        <taxon>Pseudomonadota</taxon>
        <taxon>Alphaproteobacteria</taxon>
        <taxon>Rhodospirillales</taxon>
        <taxon>Azospirillaceae</taxon>
        <taxon>Azospirillum</taxon>
    </lineage>
</organism>
<evidence type="ECO:0000313" key="1">
    <source>
        <dbReference type="EMBL" id="AWK86680.1"/>
    </source>
</evidence>
<evidence type="ECO:0000313" key="2">
    <source>
        <dbReference type="Proteomes" id="UP000245629"/>
    </source>
</evidence>
<dbReference type="EMBL" id="CP029353">
    <property type="protein sequence ID" value="AWK86680.1"/>
    <property type="molecule type" value="Genomic_DNA"/>
</dbReference>
<keyword evidence="2" id="KW-1185">Reference proteome</keyword>
<sequence length="73" mass="8081">MKCELTVSVALDVADTKDTARLEESLRNWLRQQPGVQAVTTRAATEGCNTSVWRAARKQAFGPALKHPFSPLR</sequence>
<gene>
    <name evidence="1" type="ORF">DEW08_10915</name>
</gene>
<reference evidence="2" key="1">
    <citation type="submission" date="2018-05" db="EMBL/GenBank/DDBJ databases">
        <title>Azospirillum thermophila sp. nov., a novel isolated from hot spring.</title>
        <authorList>
            <person name="Zhao Z."/>
        </authorList>
    </citation>
    <scope>NUCLEOTIDE SEQUENCE [LARGE SCALE GENOMIC DNA]</scope>
    <source>
        <strain evidence="2">CFH 70021</strain>
    </source>
</reference>
<name>A0A2S2CQN5_9PROT</name>
<protein>
    <submittedName>
        <fullName evidence="1">Uncharacterized protein</fullName>
    </submittedName>
</protein>
<dbReference type="KEGG" id="azz:DEW08_10915"/>
<dbReference type="Proteomes" id="UP000245629">
    <property type="component" value="Chromosome 2"/>
</dbReference>
<dbReference type="AlphaFoldDB" id="A0A2S2CQN5"/>
<proteinExistence type="predicted"/>